<evidence type="ECO:0000256" key="13">
    <source>
        <dbReference type="ARBA" id="ARBA00023242"/>
    </source>
</evidence>
<keyword evidence="10 16" id="KW-0863">Zinc-finger</keyword>
<evidence type="ECO:0000256" key="8">
    <source>
        <dbReference type="ARBA" id="ARBA00022679"/>
    </source>
</evidence>
<evidence type="ECO:0000313" key="19">
    <source>
        <dbReference type="EMBL" id="KAJ9579207.1"/>
    </source>
</evidence>
<dbReference type="GO" id="GO:0005634">
    <property type="term" value="C:nucleus"/>
    <property type="evidence" value="ECO:0007669"/>
    <property type="project" value="UniProtKB-SubCell"/>
</dbReference>
<comment type="catalytic activity">
    <reaction evidence="1">
        <text>S-ubiquitinyl-[E2 ubiquitin-conjugating enzyme]-L-cysteine + [acceptor protein]-L-lysine = [E2 ubiquitin-conjugating enzyme]-L-cysteine + N(6)-ubiquitinyl-[acceptor protein]-L-lysine.</text>
        <dbReference type="EC" id="2.3.2.27"/>
    </reaction>
</comment>
<dbReference type="GO" id="GO:0000976">
    <property type="term" value="F:transcription cis-regulatory region binding"/>
    <property type="evidence" value="ECO:0007669"/>
    <property type="project" value="TreeGrafter"/>
</dbReference>
<dbReference type="PROSITE" id="PS00518">
    <property type="entry name" value="ZF_RING_1"/>
    <property type="match status" value="1"/>
</dbReference>
<feature type="compositionally biased region" description="Basic and acidic residues" evidence="17">
    <location>
        <begin position="1"/>
        <end position="11"/>
    </location>
</feature>
<dbReference type="GO" id="GO:0008270">
    <property type="term" value="F:zinc ion binding"/>
    <property type="evidence" value="ECO:0007669"/>
    <property type="project" value="UniProtKB-KW"/>
</dbReference>
<dbReference type="FunFam" id="3.30.40.10:FF:000112">
    <property type="entry name" value="RING finger protein 10"/>
    <property type="match status" value="1"/>
</dbReference>
<comment type="subcellular location">
    <subcellularLocation>
        <location evidence="3">Cytoplasm</location>
    </subcellularLocation>
    <subcellularLocation>
        <location evidence="2">Nucleus</location>
    </subcellularLocation>
</comment>
<evidence type="ECO:0000256" key="11">
    <source>
        <dbReference type="ARBA" id="ARBA00022786"/>
    </source>
</evidence>
<name>A0AAD8E774_DIPPU</name>
<dbReference type="InterPro" id="IPR017907">
    <property type="entry name" value="Znf_RING_CS"/>
</dbReference>
<keyword evidence="13" id="KW-0539">Nucleus</keyword>
<dbReference type="Gene3D" id="3.30.40.10">
    <property type="entry name" value="Zinc/RING finger domain, C3HC4 (zinc finger)"/>
    <property type="match status" value="1"/>
</dbReference>
<protein>
    <recommendedName>
        <fullName evidence="14">E3 ubiquitin-protein ligase RNF10</fullName>
        <ecNumber evidence="6">2.3.2.27</ecNumber>
    </recommendedName>
    <alternativeName>
        <fullName evidence="15">RING finger protein 10</fullName>
    </alternativeName>
</protein>
<reference evidence="19" key="2">
    <citation type="submission" date="2023-05" db="EMBL/GenBank/DDBJ databases">
        <authorList>
            <person name="Fouks B."/>
        </authorList>
    </citation>
    <scope>NUCLEOTIDE SEQUENCE</scope>
    <source>
        <strain evidence="19">Stay&amp;Tobe</strain>
        <tissue evidence="19">Testes</tissue>
    </source>
</reference>
<keyword evidence="9" id="KW-0479">Metal-binding</keyword>
<evidence type="ECO:0000256" key="5">
    <source>
        <dbReference type="ARBA" id="ARBA00008117"/>
    </source>
</evidence>
<dbReference type="SMART" id="SM00184">
    <property type="entry name" value="RING"/>
    <property type="match status" value="1"/>
</dbReference>
<dbReference type="PANTHER" id="PTHR12983">
    <property type="entry name" value="RING FINGER 10 FAMILY MEMBER"/>
    <property type="match status" value="1"/>
</dbReference>
<dbReference type="GO" id="GO:0045944">
    <property type="term" value="P:positive regulation of transcription by RNA polymerase II"/>
    <property type="evidence" value="ECO:0007669"/>
    <property type="project" value="TreeGrafter"/>
</dbReference>
<keyword evidence="11" id="KW-0833">Ubl conjugation pathway</keyword>
<dbReference type="InterPro" id="IPR013083">
    <property type="entry name" value="Znf_RING/FYVE/PHD"/>
</dbReference>
<evidence type="ECO:0000256" key="17">
    <source>
        <dbReference type="SAM" id="MobiDB-lite"/>
    </source>
</evidence>
<dbReference type="EC" id="2.3.2.27" evidence="6"/>
<sequence length="725" mass="81793">MLEDYTMEKKPSGRSAQVPGKANGTELKKSQGGIEYKPFPRSSRRREPNVSNGTKIEPNRKPTPQKNKCFDKRPRPRGQYYGCGKENTKVAEEDAEYGSVLIPGSKKQNLNHLLNFHYAPRESTTRSFQPGAGRYGSARWLTSTHKHKYNKEQFLQANCQFVVQADGNYSAYTSNPDALVNWDLIEQIRLQSSEMLSCPICLYPPTAAKMTRCGHVYCWPCILHYLALSDKAWRKCPICYEAVHKQDLKSVIAVPHMQFSVGKEITMRLMKRERGSLVALPMEQCGIRPADKLLSVSETLVDTVHSKLLLATPQEVIFIVNKEKEQLQKQLSDEVDCPETCFIEQAIGLLDERLGSLNTKIVPEPPQVEHSADNLTTPTYSSPKLIYRSAFDDEYVTIPDVACSPDGLADDVLHAVLGSSDEASTDGKERERYETADGQHIYLHALNVRMLEYYYGSLENCPSTLIGQIVEMESGSMTDDLRRRLRYLQHLPVTCQFEVAELQLKPPVVSKETMEHFKDQLEVRRRRRQRRAREEKLREKKINEEENRRWGRYPAAEIRIESHQHFPQCGSEVVEPIINHQSVESSLAGSPSRSSPLPARDENLVLDVPEVQPVGSPDSSGISFAQMLREGKSKSSDWPRVTKKNPPVKPSEVRHHSDSEPEPEGYVPAPTFSQSFSDAIALALEKCCVKKNIEVCGENGSNSGKKKKKQKQKVLFATGMACSGK</sequence>
<dbReference type="GO" id="GO:0005737">
    <property type="term" value="C:cytoplasm"/>
    <property type="evidence" value="ECO:0007669"/>
    <property type="project" value="UniProtKB-SubCell"/>
</dbReference>
<evidence type="ECO:0000256" key="3">
    <source>
        <dbReference type="ARBA" id="ARBA00004496"/>
    </source>
</evidence>
<evidence type="ECO:0000256" key="16">
    <source>
        <dbReference type="PROSITE-ProRule" id="PRU00175"/>
    </source>
</evidence>
<dbReference type="InterPro" id="IPR018957">
    <property type="entry name" value="Znf_C3HC4_RING-type"/>
</dbReference>
<reference evidence="19" key="1">
    <citation type="journal article" date="2023" name="IScience">
        <title>Live-bearing cockroach genome reveals convergent evolutionary mechanisms linked to viviparity in insects and beyond.</title>
        <authorList>
            <person name="Fouks B."/>
            <person name="Harrison M.C."/>
            <person name="Mikhailova A.A."/>
            <person name="Marchal E."/>
            <person name="English S."/>
            <person name="Carruthers M."/>
            <person name="Jennings E.C."/>
            <person name="Chiamaka E.L."/>
            <person name="Frigard R.A."/>
            <person name="Pippel M."/>
            <person name="Attardo G.M."/>
            <person name="Benoit J.B."/>
            <person name="Bornberg-Bauer E."/>
            <person name="Tobe S.S."/>
        </authorList>
    </citation>
    <scope>NUCLEOTIDE SEQUENCE</scope>
    <source>
        <strain evidence="19">Stay&amp;Tobe</strain>
    </source>
</reference>
<dbReference type="AlphaFoldDB" id="A0AAD8E774"/>
<dbReference type="PROSITE" id="PS50089">
    <property type="entry name" value="ZF_RING_2"/>
    <property type="match status" value="1"/>
</dbReference>
<dbReference type="Proteomes" id="UP001233999">
    <property type="component" value="Unassembled WGS sequence"/>
</dbReference>
<feature type="domain" description="RING-type" evidence="18">
    <location>
        <begin position="198"/>
        <end position="239"/>
    </location>
</feature>
<evidence type="ECO:0000259" key="18">
    <source>
        <dbReference type="PROSITE" id="PS50089"/>
    </source>
</evidence>
<dbReference type="InterPro" id="IPR039739">
    <property type="entry name" value="MAG2/RNF10"/>
</dbReference>
<dbReference type="SUPFAM" id="SSF57850">
    <property type="entry name" value="RING/U-box"/>
    <property type="match status" value="1"/>
</dbReference>
<dbReference type="PANTHER" id="PTHR12983:SF9">
    <property type="entry name" value="E3 UBIQUITIN-PROTEIN LIGASE RNF10"/>
    <property type="match status" value="1"/>
</dbReference>
<evidence type="ECO:0000256" key="12">
    <source>
        <dbReference type="ARBA" id="ARBA00022833"/>
    </source>
</evidence>
<evidence type="ECO:0000256" key="7">
    <source>
        <dbReference type="ARBA" id="ARBA00022490"/>
    </source>
</evidence>
<feature type="region of interest" description="Disordered" evidence="17">
    <location>
        <begin position="629"/>
        <end position="670"/>
    </location>
</feature>
<evidence type="ECO:0000256" key="6">
    <source>
        <dbReference type="ARBA" id="ARBA00012483"/>
    </source>
</evidence>
<evidence type="ECO:0000256" key="10">
    <source>
        <dbReference type="ARBA" id="ARBA00022771"/>
    </source>
</evidence>
<feature type="region of interest" description="Disordered" evidence="17">
    <location>
        <begin position="1"/>
        <end position="78"/>
    </location>
</feature>
<dbReference type="GO" id="GO:0061630">
    <property type="term" value="F:ubiquitin protein ligase activity"/>
    <property type="evidence" value="ECO:0007669"/>
    <property type="project" value="UniProtKB-EC"/>
</dbReference>
<gene>
    <name evidence="19" type="ORF">L9F63_024688</name>
</gene>
<comment type="similarity">
    <text evidence="5">Belongs to the RNF10 family.</text>
</comment>
<comment type="pathway">
    <text evidence="4">Protein modification; protein ubiquitination.</text>
</comment>
<evidence type="ECO:0000256" key="9">
    <source>
        <dbReference type="ARBA" id="ARBA00022723"/>
    </source>
</evidence>
<dbReference type="CDD" id="cd16536">
    <property type="entry name" value="RING-HC_RNF10"/>
    <property type="match status" value="1"/>
</dbReference>
<keyword evidence="12" id="KW-0862">Zinc</keyword>
<evidence type="ECO:0000313" key="20">
    <source>
        <dbReference type="Proteomes" id="UP001233999"/>
    </source>
</evidence>
<evidence type="ECO:0000256" key="15">
    <source>
        <dbReference type="ARBA" id="ARBA00035390"/>
    </source>
</evidence>
<keyword evidence="7" id="KW-0963">Cytoplasm</keyword>
<keyword evidence="8" id="KW-0808">Transferase</keyword>
<comment type="caution">
    <text evidence="19">The sequence shown here is derived from an EMBL/GenBank/DDBJ whole genome shotgun (WGS) entry which is preliminary data.</text>
</comment>
<proteinExistence type="inferred from homology"/>
<accession>A0AAD8E774</accession>
<dbReference type="Pfam" id="PF00097">
    <property type="entry name" value="zf-C3HC4"/>
    <property type="match status" value="1"/>
</dbReference>
<organism evidence="19 20">
    <name type="scientific">Diploptera punctata</name>
    <name type="common">Pacific beetle cockroach</name>
    <dbReference type="NCBI Taxonomy" id="6984"/>
    <lineage>
        <taxon>Eukaryota</taxon>
        <taxon>Metazoa</taxon>
        <taxon>Ecdysozoa</taxon>
        <taxon>Arthropoda</taxon>
        <taxon>Hexapoda</taxon>
        <taxon>Insecta</taxon>
        <taxon>Pterygota</taxon>
        <taxon>Neoptera</taxon>
        <taxon>Polyneoptera</taxon>
        <taxon>Dictyoptera</taxon>
        <taxon>Blattodea</taxon>
        <taxon>Blaberoidea</taxon>
        <taxon>Blaberidae</taxon>
        <taxon>Diplopterinae</taxon>
        <taxon>Diploptera</taxon>
    </lineage>
</organism>
<dbReference type="EMBL" id="JASPKZ010008605">
    <property type="protein sequence ID" value="KAJ9579207.1"/>
    <property type="molecule type" value="Genomic_DNA"/>
</dbReference>
<keyword evidence="20" id="KW-1185">Reference proteome</keyword>
<evidence type="ECO:0000256" key="2">
    <source>
        <dbReference type="ARBA" id="ARBA00004123"/>
    </source>
</evidence>
<evidence type="ECO:0000256" key="1">
    <source>
        <dbReference type="ARBA" id="ARBA00000900"/>
    </source>
</evidence>
<dbReference type="InterPro" id="IPR001841">
    <property type="entry name" value="Znf_RING"/>
</dbReference>
<evidence type="ECO:0000256" key="14">
    <source>
        <dbReference type="ARBA" id="ARBA00035131"/>
    </source>
</evidence>
<evidence type="ECO:0000256" key="4">
    <source>
        <dbReference type="ARBA" id="ARBA00004906"/>
    </source>
</evidence>